<keyword evidence="2" id="KW-1185">Reference proteome</keyword>
<name>A0AAD7NKZ1_9AGAR</name>
<organism evidence="1 2">
    <name type="scientific">Mycena metata</name>
    <dbReference type="NCBI Taxonomy" id="1033252"/>
    <lineage>
        <taxon>Eukaryota</taxon>
        <taxon>Fungi</taxon>
        <taxon>Dikarya</taxon>
        <taxon>Basidiomycota</taxon>
        <taxon>Agaricomycotina</taxon>
        <taxon>Agaricomycetes</taxon>
        <taxon>Agaricomycetidae</taxon>
        <taxon>Agaricales</taxon>
        <taxon>Marasmiineae</taxon>
        <taxon>Mycenaceae</taxon>
        <taxon>Mycena</taxon>
    </lineage>
</organism>
<proteinExistence type="predicted"/>
<dbReference type="EMBL" id="JARKIB010000027">
    <property type="protein sequence ID" value="KAJ7764771.1"/>
    <property type="molecule type" value="Genomic_DNA"/>
</dbReference>
<dbReference type="AlphaFoldDB" id="A0AAD7NKZ1"/>
<accession>A0AAD7NKZ1</accession>
<dbReference type="Proteomes" id="UP001215598">
    <property type="component" value="Unassembled WGS sequence"/>
</dbReference>
<evidence type="ECO:0000313" key="2">
    <source>
        <dbReference type="Proteomes" id="UP001215598"/>
    </source>
</evidence>
<reference evidence="1" key="1">
    <citation type="submission" date="2023-03" db="EMBL/GenBank/DDBJ databases">
        <title>Massive genome expansion in bonnet fungi (Mycena s.s.) driven by repeated elements and novel gene families across ecological guilds.</title>
        <authorList>
            <consortium name="Lawrence Berkeley National Laboratory"/>
            <person name="Harder C.B."/>
            <person name="Miyauchi S."/>
            <person name="Viragh M."/>
            <person name="Kuo A."/>
            <person name="Thoen E."/>
            <person name="Andreopoulos B."/>
            <person name="Lu D."/>
            <person name="Skrede I."/>
            <person name="Drula E."/>
            <person name="Henrissat B."/>
            <person name="Morin E."/>
            <person name="Kohler A."/>
            <person name="Barry K."/>
            <person name="LaButti K."/>
            <person name="Morin E."/>
            <person name="Salamov A."/>
            <person name="Lipzen A."/>
            <person name="Mereny Z."/>
            <person name="Hegedus B."/>
            <person name="Baldrian P."/>
            <person name="Stursova M."/>
            <person name="Weitz H."/>
            <person name="Taylor A."/>
            <person name="Grigoriev I.V."/>
            <person name="Nagy L.G."/>
            <person name="Martin F."/>
            <person name="Kauserud H."/>
        </authorList>
    </citation>
    <scope>NUCLEOTIDE SEQUENCE</scope>
    <source>
        <strain evidence="1">CBHHK182m</strain>
    </source>
</reference>
<evidence type="ECO:0000313" key="1">
    <source>
        <dbReference type="EMBL" id="KAJ7764771.1"/>
    </source>
</evidence>
<sequence length="144" mass="15924">MPRFFTPNSPAGYCRMNKCTSGFGGGEPMTTCVRVIVSSRLFFDRNRRAHHSISIVIESTKWGGSQNMGVIGSKWKSQWRVEELAKGKSAAELGHPDLGGLLKRNASCIHENKALEDWAESSADSEFAKQTSCKCRPISKCAQR</sequence>
<protein>
    <submittedName>
        <fullName evidence="1">Uncharacterized protein</fullName>
    </submittedName>
</protein>
<gene>
    <name evidence="1" type="ORF">B0H16DRAFT_1454597</name>
</gene>
<comment type="caution">
    <text evidence="1">The sequence shown here is derived from an EMBL/GenBank/DDBJ whole genome shotgun (WGS) entry which is preliminary data.</text>
</comment>